<organism evidence="3 4">
    <name type="scientific">Desulfomonile tiedjei (strain ATCC 49306 / DSM 6799 / DCB-1)</name>
    <dbReference type="NCBI Taxonomy" id="706587"/>
    <lineage>
        <taxon>Bacteria</taxon>
        <taxon>Pseudomonadati</taxon>
        <taxon>Thermodesulfobacteriota</taxon>
        <taxon>Desulfomonilia</taxon>
        <taxon>Desulfomonilales</taxon>
        <taxon>Desulfomonilaceae</taxon>
        <taxon>Desulfomonile</taxon>
    </lineage>
</organism>
<accession>I4C4F2</accession>
<sequence>MRKMIAVLLVGLCAISAGFAQAADNRLIPVFPSQQQPTYTPPPPSEAEQLPSPRDQLYVFWVLGKVLSYPFDKVESYVEHWKSKRKAQGRAVPAAAPAGPDNPFDSVNWREIPPAPPAQGSLHTGR</sequence>
<dbReference type="Proteomes" id="UP000006055">
    <property type="component" value="Chromosome"/>
</dbReference>
<dbReference type="HOGENOM" id="CLU_1977958_0_0_7"/>
<evidence type="ECO:0000313" key="3">
    <source>
        <dbReference type="EMBL" id="AFM24443.1"/>
    </source>
</evidence>
<feature type="region of interest" description="Disordered" evidence="1">
    <location>
        <begin position="32"/>
        <end position="51"/>
    </location>
</feature>
<keyword evidence="2" id="KW-0732">Signal</keyword>
<dbReference type="AlphaFoldDB" id="I4C4F2"/>
<protein>
    <submittedName>
        <fullName evidence="3">Uncharacterized protein</fullName>
    </submittedName>
</protein>
<dbReference type="KEGG" id="dti:Desti_1733"/>
<feature type="signal peptide" evidence="2">
    <location>
        <begin position="1"/>
        <end position="22"/>
    </location>
</feature>
<keyword evidence="4" id="KW-1185">Reference proteome</keyword>
<dbReference type="RefSeq" id="WP_014809590.1">
    <property type="nucleotide sequence ID" value="NC_018025.1"/>
</dbReference>
<feature type="region of interest" description="Disordered" evidence="1">
    <location>
        <begin position="88"/>
        <end position="126"/>
    </location>
</feature>
<evidence type="ECO:0000256" key="1">
    <source>
        <dbReference type="SAM" id="MobiDB-lite"/>
    </source>
</evidence>
<evidence type="ECO:0000256" key="2">
    <source>
        <dbReference type="SAM" id="SignalP"/>
    </source>
</evidence>
<reference evidence="4" key="1">
    <citation type="submission" date="2012-06" db="EMBL/GenBank/DDBJ databases">
        <title>Complete sequence of chromosome of Desulfomonile tiedjei DSM 6799.</title>
        <authorList>
            <person name="Lucas S."/>
            <person name="Copeland A."/>
            <person name="Lapidus A."/>
            <person name="Glavina del Rio T."/>
            <person name="Dalin E."/>
            <person name="Tice H."/>
            <person name="Bruce D."/>
            <person name="Goodwin L."/>
            <person name="Pitluck S."/>
            <person name="Peters L."/>
            <person name="Ovchinnikova G."/>
            <person name="Zeytun A."/>
            <person name="Lu M."/>
            <person name="Kyrpides N."/>
            <person name="Mavromatis K."/>
            <person name="Ivanova N."/>
            <person name="Brettin T."/>
            <person name="Detter J.C."/>
            <person name="Han C."/>
            <person name="Larimer F."/>
            <person name="Land M."/>
            <person name="Hauser L."/>
            <person name="Markowitz V."/>
            <person name="Cheng J.-F."/>
            <person name="Hugenholtz P."/>
            <person name="Woyke T."/>
            <person name="Wu D."/>
            <person name="Spring S."/>
            <person name="Schroeder M."/>
            <person name="Brambilla E."/>
            <person name="Klenk H.-P."/>
            <person name="Eisen J.A."/>
        </authorList>
    </citation>
    <scope>NUCLEOTIDE SEQUENCE [LARGE SCALE GENOMIC DNA]</scope>
    <source>
        <strain evidence="4">ATCC 49306 / DSM 6799 / DCB-1</strain>
    </source>
</reference>
<proteinExistence type="predicted"/>
<name>I4C4F2_DESTA</name>
<dbReference type="EMBL" id="CP003360">
    <property type="protein sequence ID" value="AFM24443.1"/>
    <property type="molecule type" value="Genomic_DNA"/>
</dbReference>
<feature type="chain" id="PRO_5003687505" evidence="2">
    <location>
        <begin position="23"/>
        <end position="126"/>
    </location>
</feature>
<gene>
    <name evidence="3" type="ordered locus">Desti_1733</name>
</gene>
<evidence type="ECO:0000313" key="4">
    <source>
        <dbReference type="Proteomes" id="UP000006055"/>
    </source>
</evidence>